<evidence type="ECO:0000313" key="1">
    <source>
        <dbReference type="EMBL" id="CAG8801262.1"/>
    </source>
</evidence>
<gene>
    <name evidence="1" type="ORF">CPELLU_LOCUS17730</name>
</gene>
<dbReference type="OrthoDB" id="10592200at2759"/>
<accession>A0A9N9JXQ4</accession>
<dbReference type="AlphaFoldDB" id="A0A9N9JXQ4"/>
<feature type="non-terminal residue" evidence="1">
    <location>
        <position position="1"/>
    </location>
</feature>
<comment type="caution">
    <text evidence="1">The sequence shown here is derived from an EMBL/GenBank/DDBJ whole genome shotgun (WGS) entry which is preliminary data.</text>
</comment>
<name>A0A9N9JXQ4_9GLOM</name>
<sequence length="172" mass="20121">MYNLRILVIYFPINKWLNSKYIKNLLESSDDILLKLGQTDESVNFTQQQIKQLHEAQKQEAFHQYKLQISLLKNPEATPNVITTIWNSTTSNCNTSSIFQAPDAIHFLADERILKFHVIEIGFIVDPDFSNVAEEFFMQSKQPHSAIQWEFISNVKHYLSDVILDQIKQFEE</sequence>
<proteinExistence type="predicted"/>
<keyword evidence="2" id="KW-1185">Reference proteome</keyword>
<dbReference type="EMBL" id="CAJVQA010031396">
    <property type="protein sequence ID" value="CAG8801262.1"/>
    <property type="molecule type" value="Genomic_DNA"/>
</dbReference>
<reference evidence="1" key="1">
    <citation type="submission" date="2021-06" db="EMBL/GenBank/DDBJ databases">
        <authorList>
            <person name="Kallberg Y."/>
            <person name="Tangrot J."/>
            <person name="Rosling A."/>
        </authorList>
    </citation>
    <scope>NUCLEOTIDE SEQUENCE</scope>
    <source>
        <strain evidence="1">FL966</strain>
    </source>
</reference>
<evidence type="ECO:0000313" key="2">
    <source>
        <dbReference type="Proteomes" id="UP000789759"/>
    </source>
</evidence>
<dbReference type="Proteomes" id="UP000789759">
    <property type="component" value="Unassembled WGS sequence"/>
</dbReference>
<organism evidence="1 2">
    <name type="scientific">Cetraspora pellucida</name>
    <dbReference type="NCBI Taxonomy" id="1433469"/>
    <lineage>
        <taxon>Eukaryota</taxon>
        <taxon>Fungi</taxon>
        <taxon>Fungi incertae sedis</taxon>
        <taxon>Mucoromycota</taxon>
        <taxon>Glomeromycotina</taxon>
        <taxon>Glomeromycetes</taxon>
        <taxon>Diversisporales</taxon>
        <taxon>Gigasporaceae</taxon>
        <taxon>Cetraspora</taxon>
    </lineage>
</organism>
<protein>
    <submittedName>
        <fullName evidence="1">20540_t:CDS:1</fullName>
    </submittedName>
</protein>